<gene>
    <name evidence="1" type="ORF">GLP40_05745</name>
</gene>
<keyword evidence="2" id="KW-1185">Reference proteome</keyword>
<dbReference type="Proteomes" id="UP000432464">
    <property type="component" value="Unassembled WGS sequence"/>
</dbReference>
<name>A0A6I3KS21_9NOCA</name>
<organism evidence="1 2">
    <name type="scientific">Nocardia aurantiaca</name>
    <dbReference type="NCBI Taxonomy" id="2675850"/>
    <lineage>
        <taxon>Bacteria</taxon>
        <taxon>Bacillati</taxon>
        <taxon>Actinomycetota</taxon>
        <taxon>Actinomycetes</taxon>
        <taxon>Mycobacteriales</taxon>
        <taxon>Nocardiaceae</taxon>
        <taxon>Nocardia</taxon>
    </lineage>
</organism>
<dbReference type="AlphaFoldDB" id="A0A6I3KS21"/>
<comment type="caution">
    <text evidence="1">The sequence shown here is derived from an EMBL/GenBank/DDBJ whole genome shotgun (WGS) entry which is preliminary data.</text>
</comment>
<evidence type="ECO:0000313" key="1">
    <source>
        <dbReference type="EMBL" id="MTE12287.1"/>
    </source>
</evidence>
<reference evidence="1 2" key="1">
    <citation type="submission" date="2019-11" db="EMBL/GenBank/DDBJ databases">
        <title>Nocardia sp. nov. CT2-14 isolated from soil.</title>
        <authorList>
            <person name="Kanchanasin P."/>
            <person name="Tanasupawat S."/>
            <person name="Yuki M."/>
            <person name="Kudo T."/>
        </authorList>
    </citation>
    <scope>NUCLEOTIDE SEQUENCE [LARGE SCALE GENOMIC DNA]</scope>
    <source>
        <strain evidence="1 2">CT2-14</strain>
    </source>
</reference>
<evidence type="ECO:0000313" key="2">
    <source>
        <dbReference type="Proteomes" id="UP000432464"/>
    </source>
</evidence>
<dbReference type="EMBL" id="WMBB01000002">
    <property type="protein sequence ID" value="MTE12287.1"/>
    <property type="molecule type" value="Genomic_DNA"/>
</dbReference>
<protein>
    <submittedName>
        <fullName evidence="1">Uncharacterized protein</fullName>
    </submittedName>
</protein>
<dbReference type="RefSeq" id="WP_154786719.1">
    <property type="nucleotide sequence ID" value="NZ_WMBB01000002.1"/>
</dbReference>
<sequence length="53" mass="5903">MNAPIGPSTLIVVTRVLHLPLREKTRDRVDYWGAPALIVAMSPLLIVAQQDHE</sequence>
<accession>A0A6I3KS21</accession>
<proteinExistence type="predicted"/>